<comment type="caution">
    <text evidence="2">The sequence shown here is derived from an EMBL/GenBank/DDBJ whole genome shotgun (WGS) entry which is preliminary data.</text>
</comment>
<feature type="compositionally biased region" description="Low complexity" evidence="1">
    <location>
        <begin position="99"/>
        <end position="113"/>
    </location>
</feature>
<dbReference type="RefSeq" id="WP_379706785.1">
    <property type="nucleotide sequence ID" value="NZ_JBHTAT010000003.1"/>
</dbReference>
<sequence length="113" mass="12211">MPPWLMHAVLDALPERVAVIDESGRIVESNASWRAFAENHDHPLVPADTSRPYLDTLTRSTNGQVTGIASRLRSLLDGKGEPTKPSPTAPTRRDRSFGSTSPSCPTTATATPF</sequence>
<evidence type="ECO:0000313" key="3">
    <source>
        <dbReference type="Proteomes" id="UP001596434"/>
    </source>
</evidence>
<evidence type="ECO:0008006" key="4">
    <source>
        <dbReference type="Google" id="ProtNLM"/>
    </source>
</evidence>
<evidence type="ECO:0000313" key="2">
    <source>
        <dbReference type="EMBL" id="MFC7256983.1"/>
    </source>
</evidence>
<reference evidence="2 3" key="1">
    <citation type="journal article" date="2019" name="Int. J. Syst. Evol. Microbiol.">
        <title>The Global Catalogue of Microorganisms (GCM) 10K type strain sequencing project: providing services to taxonomists for standard genome sequencing and annotation.</title>
        <authorList>
            <consortium name="The Broad Institute Genomics Platform"/>
            <consortium name="The Broad Institute Genome Sequencing Center for Infectious Disease"/>
            <person name="Wu L."/>
            <person name="Ma J."/>
        </authorList>
    </citation>
    <scope>NUCLEOTIDE SEQUENCE [LARGE SCALE GENOMIC DNA]</scope>
    <source>
        <strain evidence="2 3">GX21</strain>
    </source>
</reference>
<protein>
    <recommendedName>
        <fullName evidence="4">PAS domain-containing protein</fullName>
    </recommendedName>
</protein>
<dbReference type="AlphaFoldDB" id="A0ABD6A3T0"/>
<feature type="region of interest" description="Disordered" evidence="1">
    <location>
        <begin position="73"/>
        <end position="113"/>
    </location>
</feature>
<dbReference type="EMBL" id="JBHTAT010000003">
    <property type="protein sequence ID" value="MFC7256983.1"/>
    <property type="molecule type" value="Genomic_DNA"/>
</dbReference>
<dbReference type="Proteomes" id="UP001596434">
    <property type="component" value="Unassembled WGS sequence"/>
</dbReference>
<accession>A0ABD6A3T0</accession>
<name>A0ABD6A3T0_9EURY</name>
<organism evidence="2 3">
    <name type="scientific">Haloplanus litoreus</name>
    <dbReference type="NCBI Taxonomy" id="767515"/>
    <lineage>
        <taxon>Archaea</taxon>
        <taxon>Methanobacteriati</taxon>
        <taxon>Methanobacteriota</taxon>
        <taxon>Stenosarchaea group</taxon>
        <taxon>Halobacteria</taxon>
        <taxon>Halobacteriales</taxon>
        <taxon>Haloferacaceae</taxon>
        <taxon>Haloplanus</taxon>
    </lineage>
</organism>
<gene>
    <name evidence="2" type="ORF">ACFQKE_17075</name>
</gene>
<proteinExistence type="predicted"/>
<evidence type="ECO:0000256" key="1">
    <source>
        <dbReference type="SAM" id="MobiDB-lite"/>
    </source>
</evidence>
<keyword evidence="3" id="KW-1185">Reference proteome</keyword>